<feature type="repeat" description="NHL" evidence="2">
    <location>
        <begin position="10"/>
        <end position="53"/>
    </location>
</feature>
<gene>
    <name evidence="3" type="ORF">P3T76_003009</name>
</gene>
<dbReference type="InterPro" id="IPR050952">
    <property type="entry name" value="TRIM-NHL_E3_ligases"/>
</dbReference>
<evidence type="ECO:0000313" key="4">
    <source>
        <dbReference type="Proteomes" id="UP001259832"/>
    </source>
</evidence>
<reference evidence="3" key="1">
    <citation type="submission" date="2023-08" db="EMBL/GenBank/DDBJ databases">
        <title>Reference Genome Resource for the Citrus Pathogen Phytophthora citrophthora.</title>
        <authorList>
            <person name="Moller H."/>
            <person name="Coetzee B."/>
            <person name="Rose L.J."/>
            <person name="Van Niekerk J.M."/>
        </authorList>
    </citation>
    <scope>NUCLEOTIDE SEQUENCE</scope>
    <source>
        <strain evidence="3">STE-U-9442</strain>
    </source>
</reference>
<proteinExistence type="predicted"/>
<dbReference type="GO" id="GO:0008270">
    <property type="term" value="F:zinc ion binding"/>
    <property type="evidence" value="ECO:0007669"/>
    <property type="project" value="UniProtKB-KW"/>
</dbReference>
<dbReference type="AlphaFoldDB" id="A0AAD9GXN3"/>
<dbReference type="CDD" id="cd05819">
    <property type="entry name" value="NHL"/>
    <property type="match status" value="1"/>
</dbReference>
<dbReference type="PANTHER" id="PTHR24104:SF25">
    <property type="entry name" value="PROTEIN LIN-41"/>
    <property type="match status" value="1"/>
</dbReference>
<dbReference type="SUPFAM" id="SSF63829">
    <property type="entry name" value="Calcium-dependent phosphotriesterase"/>
    <property type="match status" value="1"/>
</dbReference>
<name>A0AAD9GXN3_9STRA</name>
<comment type="caution">
    <text evidence="3">The sequence shown here is derived from an EMBL/GenBank/DDBJ whole genome shotgun (WGS) entry which is preliminary data.</text>
</comment>
<organism evidence="3 4">
    <name type="scientific">Phytophthora citrophthora</name>
    <dbReference type="NCBI Taxonomy" id="4793"/>
    <lineage>
        <taxon>Eukaryota</taxon>
        <taxon>Sar</taxon>
        <taxon>Stramenopiles</taxon>
        <taxon>Oomycota</taxon>
        <taxon>Peronosporomycetes</taxon>
        <taxon>Peronosporales</taxon>
        <taxon>Peronosporaceae</taxon>
        <taxon>Phytophthora</taxon>
    </lineage>
</organism>
<dbReference type="PROSITE" id="PS51125">
    <property type="entry name" value="NHL"/>
    <property type="match status" value="2"/>
</dbReference>
<keyword evidence="4" id="KW-1185">Reference proteome</keyword>
<evidence type="ECO:0000256" key="2">
    <source>
        <dbReference type="PROSITE-ProRule" id="PRU00504"/>
    </source>
</evidence>
<dbReference type="InterPro" id="IPR001258">
    <property type="entry name" value="NHL_repeat"/>
</dbReference>
<sequence length="486" mass="53918">MLVLNRKEAVSTIGSRGSGPGQFSQPVAVAVNLRGEIAVADGKLNRIQVFSGSGDLEHCFGRPGAAKSEFKGISDLKFTSRGYLAVVDAGNHRVQVITVTGVIVQVIGRYGWKRGQFINPCGLVINGKGDFFVCDEGNKRIQRISERGKPILEWSSRRGSIPNLLSTETTEEMDFTDLQPVIYSVFDSPCAISIGIHGEIIVCDVGRRQVLIFSDVGACLHIVDAPGIFQSNVPTAVTICSNMLVTMTTPTVDGSNLLVAFPPPKRVRAGRFEAIPTHCSAEIVCYLIYNDALHLRLACRFFHRVCLRLRNQWRLFPLQPGQATVKKYNQVVSPASGLVAVEETFQKWGLQVYEPNHRVRKHVMDFKGGFCSALSALYGPLFCYQHEDLLLSFFRYYTLQEKEEIQKAAFIEIVTQIEEVRANFRTWEQCTPFSPSSTNAVALPTIKTTDNLPKPSGNVPLPKSLQLIENAQQHQVSKLLTKFITL</sequence>
<dbReference type="Proteomes" id="UP001259832">
    <property type="component" value="Unassembled WGS sequence"/>
</dbReference>
<evidence type="ECO:0000256" key="1">
    <source>
        <dbReference type="ARBA" id="ARBA00022737"/>
    </source>
</evidence>
<evidence type="ECO:0000313" key="3">
    <source>
        <dbReference type="EMBL" id="KAK1945961.1"/>
    </source>
</evidence>
<accession>A0AAD9GXN3</accession>
<dbReference type="Gene3D" id="2.120.10.30">
    <property type="entry name" value="TolB, C-terminal domain"/>
    <property type="match status" value="2"/>
</dbReference>
<protein>
    <submittedName>
        <fullName evidence="3">Protein wech</fullName>
    </submittedName>
</protein>
<dbReference type="InterPro" id="IPR011042">
    <property type="entry name" value="6-blade_b-propeller_TolB-like"/>
</dbReference>
<dbReference type="PANTHER" id="PTHR24104">
    <property type="entry name" value="E3 UBIQUITIN-PROTEIN LIGASE NHLRC1-RELATED"/>
    <property type="match status" value="1"/>
</dbReference>
<feature type="repeat" description="NHL" evidence="2">
    <location>
        <begin position="57"/>
        <end position="100"/>
    </location>
</feature>
<keyword evidence="1" id="KW-0677">Repeat</keyword>
<dbReference type="EMBL" id="JASMQC010000004">
    <property type="protein sequence ID" value="KAK1945961.1"/>
    <property type="molecule type" value="Genomic_DNA"/>
</dbReference>